<evidence type="ECO:0008006" key="2">
    <source>
        <dbReference type="Google" id="ProtNLM"/>
    </source>
</evidence>
<dbReference type="EMBL" id="UINC01075565">
    <property type="protein sequence ID" value="SVC13873.1"/>
    <property type="molecule type" value="Genomic_DNA"/>
</dbReference>
<organism evidence="1">
    <name type="scientific">marine metagenome</name>
    <dbReference type="NCBI Taxonomy" id="408172"/>
    <lineage>
        <taxon>unclassified sequences</taxon>
        <taxon>metagenomes</taxon>
        <taxon>ecological metagenomes</taxon>
    </lineage>
</organism>
<sequence length="44" mass="5056">MDIKKLKTLINSPVVLDTRNILNMHEFQIAGFIFDNVGRLPKKS</sequence>
<dbReference type="AlphaFoldDB" id="A0A382JRN1"/>
<name>A0A382JRN1_9ZZZZ</name>
<protein>
    <recommendedName>
        <fullName evidence="2">Rhodanese domain-containing protein</fullName>
    </recommendedName>
</protein>
<accession>A0A382JRN1</accession>
<reference evidence="1" key="1">
    <citation type="submission" date="2018-05" db="EMBL/GenBank/DDBJ databases">
        <authorList>
            <person name="Lanie J.A."/>
            <person name="Ng W.-L."/>
            <person name="Kazmierczak K.M."/>
            <person name="Andrzejewski T.M."/>
            <person name="Davidsen T.M."/>
            <person name="Wayne K.J."/>
            <person name="Tettelin H."/>
            <person name="Glass J.I."/>
            <person name="Rusch D."/>
            <person name="Podicherti R."/>
            <person name="Tsui H.-C.T."/>
            <person name="Winkler M.E."/>
        </authorList>
    </citation>
    <scope>NUCLEOTIDE SEQUENCE</scope>
</reference>
<evidence type="ECO:0000313" key="1">
    <source>
        <dbReference type="EMBL" id="SVC13873.1"/>
    </source>
</evidence>
<proteinExistence type="predicted"/>
<dbReference type="Gene3D" id="3.40.50.720">
    <property type="entry name" value="NAD(P)-binding Rossmann-like Domain"/>
    <property type="match status" value="1"/>
</dbReference>
<gene>
    <name evidence="1" type="ORF">METZ01_LOCUS266727</name>
</gene>